<reference evidence="1 2" key="1">
    <citation type="submission" date="2021-05" db="EMBL/GenBank/DDBJ databases">
        <title>Culturable bacteria isolated from Daya Bay.</title>
        <authorList>
            <person name="Zheng W."/>
            <person name="Yu S."/>
            <person name="Huang Y."/>
        </authorList>
    </citation>
    <scope>NUCLEOTIDE SEQUENCE [LARGE SCALE GENOMIC DNA]</scope>
    <source>
        <strain evidence="1 2">DP4N28-5</strain>
    </source>
</reference>
<gene>
    <name evidence="1" type="ORF">KJP28_05185</name>
</gene>
<evidence type="ECO:0000313" key="1">
    <source>
        <dbReference type="EMBL" id="MBV7378309.1"/>
    </source>
</evidence>
<dbReference type="EMBL" id="JAHUZE010000001">
    <property type="protein sequence ID" value="MBV7378309.1"/>
    <property type="molecule type" value="Genomic_DNA"/>
</dbReference>
<accession>A0ABS6SZA9</accession>
<sequence length="187" mass="20350">MTGIGHNGGPGIPTSGWQRYAWRRARAELLPTLPIEIVRRRVRRARELGIDYKSYASIRAATGRDVIALLFSSNALKVGPKVVAIPETEATRLTALTRTTRLAATHLPLAPTRLLAANPGLLDRADTAPTLAQGWSETREVLHRMTGAEGLPSDAVVVVGETMLEQEWAIAGRMAGYLDAHRYFAST</sequence>
<protein>
    <submittedName>
        <fullName evidence="1">Uncharacterized protein</fullName>
    </submittedName>
</protein>
<name>A0ABS6SZA9_9RHOB</name>
<proteinExistence type="predicted"/>
<dbReference type="Proteomes" id="UP000756530">
    <property type="component" value="Unassembled WGS sequence"/>
</dbReference>
<evidence type="ECO:0000313" key="2">
    <source>
        <dbReference type="Proteomes" id="UP000756530"/>
    </source>
</evidence>
<comment type="caution">
    <text evidence="1">The sequence shown here is derived from an EMBL/GenBank/DDBJ whole genome shotgun (WGS) entry which is preliminary data.</text>
</comment>
<dbReference type="RefSeq" id="WP_218391250.1">
    <property type="nucleotide sequence ID" value="NZ_JAHUZE010000001.1"/>
</dbReference>
<organism evidence="1 2">
    <name type="scientific">Maritimibacter dapengensis</name>
    <dbReference type="NCBI Taxonomy" id="2836868"/>
    <lineage>
        <taxon>Bacteria</taxon>
        <taxon>Pseudomonadati</taxon>
        <taxon>Pseudomonadota</taxon>
        <taxon>Alphaproteobacteria</taxon>
        <taxon>Rhodobacterales</taxon>
        <taxon>Roseobacteraceae</taxon>
        <taxon>Maritimibacter</taxon>
    </lineage>
</organism>
<keyword evidence="2" id="KW-1185">Reference proteome</keyword>